<dbReference type="AlphaFoldDB" id="A0A158IJQ0"/>
<comment type="similarity">
    <text evidence="2">Belongs to the transposase IS30 family.</text>
</comment>
<dbReference type="GO" id="GO:0006313">
    <property type="term" value="P:DNA transposition"/>
    <property type="evidence" value="ECO:0007669"/>
    <property type="project" value="InterPro"/>
</dbReference>
<dbReference type="Proteomes" id="UP000054893">
    <property type="component" value="Unassembled WGS sequence"/>
</dbReference>
<dbReference type="GO" id="GO:0004803">
    <property type="term" value="F:transposase activity"/>
    <property type="evidence" value="ECO:0007669"/>
    <property type="project" value="InterPro"/>
</dbReference>
<evidence type="ECO:0000256" key="5">
    <source>
        <dbReference type="ARBA" id="ARBA00023172"/>
    </source>
</evidence>
<reference evidence="7 8" key="1">
    <citation type="submission" date="2016-01" db="EMBL/GenBank/DDBJ databases">
        <authorList>
            <person name="Oliw E.H."/>
        </authorList>
    </citation>
    <scope>NUCLEOTIDE SEQUENCE [LARGE SCALE GENOMIC DNA]</scope>
    <source>
        <strain evidence="7">LMG 22029</strain>
    </source>
</reference>
<dbReference type="Gene3D" id="3.30.420.10">
    <property type="entry name" value="Ribonuclease H-like superfamily/Ribonuclease H"/>
    <property type="match status" value="1"/>
</dbReference>
<dbReference type="Gene3D" id="1.10.10.60">
    <property type="entry name" value="Homeodomain-like"/>
    <property type="match status" value="1"/>
</dbReference>
<name>A0A158IJQ0_CABSO</name>
<dbReference type="InterPro" id="IPR001584">
    <property type="entry name" value="Integrase_cat-core"/>
</dbReference>
<dbReference type="NCBIfam" id="NF033563">
    <property type="entry name" value="transpos_IS30"/>
    <property type="match status" value="1"/>
</dbReference>
<accession>A0A158IJQ0</accession>
<dbReference type="RefSeq" id="WP_060859147.1">
    <property type="nucleotide sequence ID" value="NZ_FCOC02000060.1"/>
</dbReference>
<dbReference type="PROSITE" id="PS50994">
    <property type="entry name" value="INTEGRASE"/>
    <property type="match status" value="1"/>
</dbReference>
<dbReference type="InterPro" id="IPR053392">
    <property type="entry name" value="Transposase_IS30-like"/>
</dbReference>
<dbReference type="OrthoDB" id="9803231at2"/>
<dbReference type="InterPro" id="IPR012337">
    <property type="entry name" value="RNaseH-like_sf"/>
</dbReference>
<gene>
    <name evidence="7" type="ORF">AWB64_06218</name>
</gene>
<evidence type="ECO:0000259" key="6">
    <source>
        <dbReference type="PROSITE" id="PS50994"/>
    </source>
</evidence>
<feature type="domain" description="Integrase catalytic" evidence="6">
    <location>
        <begin position="188"/>
        <end position="341"/>
    </location>
</feature>
<evidence type="ECO:0000256" key="1">
    <source>
        <dbReference type="ARBA" id="ARBA00002190"/>
    </source>
</evidence>
<keyword evidence="3" id="KW-0815">Transposition</keyword>
<dbReference type="InterPro" id="IPR025246">
    <property type="entry name" value="IS30-like_HTH"/>
</dbReference>
<dbReference type="InterPro" id="IPR051917">
    <property type="entry name" value="Transposase-Integrase"/>
</dbReference>
<organism evidence="7 8">
    <name type="scientific">Caballeronia sordidicola</name>
    <name type="common">Burkholderia sordidicola</name>
    <dbReference type="NCBI Taxonomy" id="196367"/>
    <lineage>
        <taxon>Bacteria</taxon>
        <taxon>Pseudomonadati</taxon>
        <taxon>Pseudomonadota</taxon>
        <taxon>Betaproteobacteria</taxon>
        <taxon>Burkholderiales</taxon>
        <taxon>Burkholderiaceae</taxon>
        <taxon>Caballeronia</taxon>
    </lineage>
</organism>
<dbReference type="InterPro" id="IPR036397">
    <property type="entry name" value="RNaseH_sf"/>
</dbReference>
<dbReference type="PROSITE" id="PS01043">
    <property type="entry name" value="TRANSPOSASE_IS30"/>
    <property type="match status" value="1"/>
</dbReference>
<evidence type="ECO:0000313" key="7">
    <source>
        <dbReference type="EMBL" id="SAL56331.1"/>
    </source>
</evidence>
<dbReference type="SUPFAM" id="SSF53098">
    <property type="entry name" value="Ribonuclease H-like"/>
    <property type="match status" value="1"/>
</dbReference>
<dbReference type="Pfam" id="PF00665">
    <property type="entry name" value="rve"/>
    <property type="match status" value="1"/>
</dbReference>
<comment type="function">
    <text evidence="1">Required for the transposition of the insertion element.</text>
</comment>
<dbReference type="PANTHER" id="PTHR10948:SF23">
    <property type="entry name" value="TRANSPOSASE INSI FOR INSERTION SEQUENCE ELEMENT IS30A-RELATED"/>
    <property type="match status" value="1"/>
</dbReference>
<dbReference type="InterPro" id="IPR001598">
    <property type="entry name" value="Transposase_IS30_CS"/>
</dbReference>
<evidence type="ECO:0000256" key="2">
    <source>
        <dbReference type="ARBA" id="ARBA00006363"/>
    </source>
</evidence>
<dbReference type="EMBL" id="FCOC02000060">
    <property type="protein sequence ID" value="SAL56331.1"/>
    <property type="molecule type" value="Genomic_DNA"/>
</dbReference>
<sequence length="356" mass="39908">MGQSYEQLSAEERGSIFAMKLANESTRAIARALRRSPSTISRELKRNGWKSDEERGDRGRPAIAGAYCAIRAGRRAGRLRRKPRYERKLHVDGALWPEVRQYLQRCHSPEQISAALKLAHPDEPALNASHETIYRAIYAAPRGELRRELVSLLRQGRGARRPRTRGQDRRGKLSDMLSIHVRPPEANDRLIPGHWEGDLIKGLANRSAVGTLVDRSTLFVMLVKIDGSTAQAALEAYSAAFAPLDQGLRQTLTYDQGKEMALHKKLAEATGIKIYFCDPHSPWQRGICENINGLLRQFLPKATDLSVFSQRQLDAIALNMNTRPRKTLQWRTPGEVFIENCAKHGIVIDPAVALGV</sequence>
<keyword evidence="5" id="KW-0233">DNA recombination</keyword>
<dbReference type="PANTHER" id="PTHR10948">
    <property type="entry name" value="TRANSPOSASE"/>
    <property type="match status" value="1"/>
</dbReference>
<evidence type="ECO:0000313" key="8">
    <source>
        <dbReference type="Proteomes" id="UP000054893"/>
    </source>
</evidence>
<dbReference type="GO" id="GO:0003677">
    <property type="term" value="F:DNA binding"/>
    <property type="evidence" value="ECO:0007669"/>
    <property type="project" value="UniProtKB-KW"/>
</dbReference>
<evidence type="ECO:0000256" key="3">
    <source>
        <dbReference type="ARBA" id="ARBA00022578"/>
    </source>
</evidence>
<dbReference type="Pfam" id="PF13936">
    <property type="entry name" value="HTH_38"/>
    <property type="match status" value="1"/>
</dbReference>
<proteinExistence type="inferred from homology"/>
<dbReference type="GO" id="GO:0005829">
    <property type="term" value="C:cytosol"/>
    <property type="evidence" value="ECO:0007669"/>
    <property type="project" value="TreeGrafter"/>
</dbReference>
<protein>
    <submittedName>
        <fullName evidence="7">Integrase catalytic subunit</fullName>
    </submittedName>
</protein>
<dbReference type="GO" id="GO:0015074">
    <property type="term" value="P:DNA integration"/>
    <property type="evidence" value="ECO:0007669"/>
    <property type="project" value="InterPro"/>
</dbReference>
<keyword evidence="4" id="KW-0238">DNA-binding</keyword>
<evidence type="ECO:0000256" key="4">
    <source>
        <dbReference type="ARBA" id="ARBA00023125"/>
    </source>
</evidence>